<evidence type="ECO:0000256" key="1">
    <source>
        <dbReference type="SAM" id="Phobius"/>
    </source>
</evidence>
<dbReference type="RefSeq" id="XP_031550111.1">
    <property type="nucleotide sequence ID" value="XM_031694251.1"/>
</dbReference>
<dbReference type="InParanoid" id="A0A6P8H3S5"/>
<dbReference type="GeneID" id="116287566"/>
<reference evidence="3" key="1">
    <citation type="submission" date="2025-08" db="UniProtKB">
        <authorList>
            <consortium name="RefSeq"/>
        </authorList>
    </citation>
    <scope>IDENTIFICATION</scope>
    <source>
        <tissue evidence="3">Tentacle</tissue>
    </source>
</reference>
<evidence type="ECO:0000313" key="2">
    <source>
        <dbReference type="Proteomes" id="UP000515163"/>
    </source>
</evidence>
<proteinExistence type="predicted"/>
<evidence type="ECO:0000313" key="3">
    <source>
        <dbReference type="RefSeq" id="XP_031550111.1"/>
    </source>
</evidence>
<feature type="transmembrane region" description="Helical" evidence="1">
    <location>
        <begin position="61"/>
        <end position="79"/>
    </location>
</feature>
<keyword evidence="1" id="KW-1133">Transmembrane helix</keyword>
<accession>A0A6P8H3S5</accession>
<dbReference type="AlphaFoldDB" id="A0A6P8H3S5"/>
<name>A0A6P8H3S5_ACTTE</name>
<gene>
    <name evidence="3" type="primary">LOC116287566</name>
</gene>
<feature type="transmembrane region" description="Helical" evidence="1">
    <location>
        <begin position="32"/>
        <end position="49"/>
    </location>
</feature>
<keyword evidence="1" id="KW-0812">Transmembrane</keyword>
<keyword evidence="1" id="KW-0472">Membrane</keyword>
<dbReference type="Proteomes" id="UP000515163">
    <property type="component" value="Unplaced"/>
</dbReference>
<dbReference type="KEGG" id="aten:116287566"/>
<dbReference type="OrthoDB" id="5985171at2759"/>
<keyword evidence="2" id="KW-1185">Reference proteome</keyword>
<protein>
    <submittedName>
        <fullName evidence="3">Uncharacterized protein LOC116287566</fullName>
    </submittedName>
</protein>
<organism evidence="2 3">
    <name type="scientific">Actinia tenebrosa</name>
    <name type="common">Australian red waratah sea anemone</name>
    <dbReference type="NCBI Taxonomy" id="6105"/>
    <lineage>
        <taxon>Eukaryota</taxon>
        <taxon>Metazoa</taxon>
        <taxon>Cnidaria</taxon>
        <taxon>Anthozoa</taxon>
        <taxon>Hexacorallia</taxon>
        <taxon>Actiniaria</taxon>
        <taxon>Actiniidae</taxon>
        <taxon>Actinia</taxon>
    </lineage>
</organism>
<sequence>MPAEVSEKKEIEKTTWEKLQLPYDPDCVSCKVIGMLTLYGAGILVLSNVKRVPEANKAGKFAMGLFGLGLLGTGTMRLFV</sequence>